<evidence type="ECO:0000313" key="2">
    <source>
        <dbReference type="EMBL" id="KKO00632.1"/>
    </source>
</evidence>
<dbReference type="SUPFAM" id="SSF52266">
    <property type="entry name" value="SGNH hydrolase"/>
    <property type="match status" value="1"/>
</dbReference>
<accession>A0A0F9XMK0</accession>
<dbReference type="Gene3D" id="3.40.50.1110">
    <property type="entry name" value="SGNH hydrolase"/>
    <property type="match status" value="1"/>
</dbReference>
<dbReference type="EMBL" id="LAZR01000039">
    <property type="protein sequence ID" value="KKO00632.1"/>
    <property type="molecule type" value="Genomic_DNA"/>
</dbReference>
<proteinExistence type="predicted"/>
<dbReference type="PANTHER" id="PTHR30383">
    <property type="entry name" value="THIOESTERASE 1/PROTEASE 1/LYSOPHOSPHOLIPASE L1"/>
    <property type="match status" value="1"/>
</dbReference>
<gene>
    <name evidence="2" type="ORF">LCGC14_0124060</name>
</gene>
<organism evidence="2">
    <name type="scientific">marine sediment metagenome</name>
    <dbReference type="NCBI Taxonomy" id="412755"/>
    <lineage>
        <taxon>unclassified sequences</taxon>
        <taxon>metagenomes</taxon>
        <taxon>ecological metagenomes</taxon>
    </lineage>
</organism>
<dbReference type="PANTHER" id="PTHR30383:SF5">
    <property type="entry name" value="SGNH HYDROLASE-TYPE ESTERASE DOMAIN-CONTAINING PROTEIN"/>
    <property type="match status" value="1"/>
</dbReference>
<feature type="domain" description="SGNH hydrolase-type esterase" evidence="1">
    <location>
        <begin position="16"/>
        <end position="200"/>
    </location>
</feature>
<dbReference type="Pfam" id="PF13472">
    <property type="entry name" value="Lipase_GDSL_2"/>
    <property type="match status" value="1"/>
</dbReference>
<evidence type="ECO:0000259" key="1">
    <source>
        <dbReference type="Pfam" id="PF13472"/>
    </source>
</evidence>
<sequence>MPHTDPPRGPFKSLVVLGESTVEGGGWLSGPDERYANLLWHLLEHAQEQALAYHNAGVGASVISPRSPGYEASVKPSASERLDEEVIAHNPDLVVVAYGLNDMRAGMSVADFKAELVAVLDRIDESTDAMMVIVNVYHQSAYCHYPPYDKGGVAVTDEYNRMLEQLAAERGCVYADIYSAEAQKDHLIHPDTVHANKVGNMILANKVFEAIVLASPGITTNVAERDADTEWTRHIKDWQAETVEKSHQSYPQE</sequence>
<reference evidence="2" key="1">
    <citation type="journal article" date="2015" name="Nature">
        <title>Complex archaea that bridge the gap between prokaryotes and eukaryotes.</title>
        <authorList>
            <person name="Spang A."/>
            <person name="Saw J.H."/>
            <person name="Jorgensen S.L."/>
            <person name="Zaremba-Niedzwiedzka K."/>
            <person name="Martijn J."/>
            <person name="Lind A.E."/>
            <person name="van Eijk R."/>
            <person name="Schleper C."/>
            <person name="Guy L."/>
            <person name="Ettema T.J."/>
        </authorList>
    </citation>
    <scope>NUCLEOTIDE SEQUENCE</scope>
</reference>
<dbReference type="InterPro" id="IPR036514">
    <property type="entry name" value="SGNH_hydro_sf"/>
</dbReference>
<dbReference type="InterPro" id="IPR013830">
    <property type="entry name" value="SGNH_hydro"/>
</dbReference>
<dbReference type="GO" id="GO:0004622">
    <property type="term" value="F:phosphatidylcholine lysophospholipase activity"/>
    <property type="evidence" value="ECO:0007669"/>
    <property type="project" value="TreeGrafter"/>
</dbReference>
<name>A0A0F9XMK0_9ZZZZ</name>
<comment type="caution">
    <text evidence="2">The sequence shown here is derived from an EMBL/GenBank/DDBJ whole genome shotgun (WGS) entry which is preliminary data.</text>
</comment>
<dbReference type="InterPro" id="IPR051532">
    <property type="entry name" value="Ester_Hydrolysis_Enzymes"/>
</dbReference>
<dbReference type="AlphaFoldDB" id="A0A0F9XMK0"/>
<protein>
    <recommendedName>
        <fullName evidence="1">SGNH hydrolase-type esterase domain-containing protein</fullName>
    </recommendedName>
</protein>